<feature type="domain" description="Thioredoxin" evidence="5">
    <location>
        <begin position="209"/>
        <end position="352"/>
    </location>
</feature>
<protein>
    <submittedName>
        <fullName evidence="6">AhpC/TSA family protein</fullName>
    </submittedName>
</protein>
<sequence>MKKILILAAAAAVLCSCANKNKYAVDGKVEGANSMVYLFDEKDNILDSAAVTNGVFRFEGVAEKPQTAILRDARDDGATFGAMLILEPGTINVTDDAQNPYRKKVTGTPANDASDAYATAGSALVQEFRNPETTAERREAIEQEYEQLTRTVLDQNRDNLFGVMLLSQQLGYELSGQELLDEIAKFPAEMQQTDALMRLKENAEQKMKTDIGQPFIDIAQPNADGEQVSLESVVRNPANKYVLLDFWASWCGPCMGEVPHLKKTYDEFRKKGFEIYGVSFDEDRGDWLGAVEQNDMNWLHVSEVKGFDNQAAKDYAIQGIPSNFLIDGQGTIVAKNLRGEALYEKISELLAQ</sequence>
<dbReference type="GO" id="GO:0016209">
    <property type="term" value="F:antioxidant activity"/>
    <property type="evidence" value="ECO:0007669"/>
    <property type="project" value="InterPro"/>
</dbReference>
<keyword evidence="4" id="KW-0676">Redox-active center</keyword>
<keyword evidence="2" id="KW-0201">Cytochrome c-type biogenesis</keyword>
<organism evidence="6 7">
    <name type="scientific">Alistipes shahii</name>
    <dbReference type="NCBI Taxonomy" id="328814"/>
    <lineage>
        <taxon>Bacteria</taxon>
        <taxon>Pseudomonadati</taxon>
        <taxon>Bacteroidota</taxon>
        <taxon>Bacteroidia</taxon>
        <taxon>Bacteroidales</taxon>
        <taxon>Rikenellaceae</taxon>
        <taxon>Alistipes</taxon>
    </lineage>
</organism>
<evidence type="ECO:0000259" key="5">
    <source>
        <dbReference type="PROSITE" id="PS51352"/>
    </source>
</evidence>
<dbReference type="Gene3D" id="3.40.30.10">
    <property type="entry name" value="Glutaredoxin"/>
    <property type="match status" value="1"/>
</dbReference>
<dbReference type="PROSITE" id="PS51257">
    <property type="entry name" value="PROKAR_LIPOPROTEIN"/>
    <property type="match status" value="1"/>
</dbReference>
<gene>
    <name evidence="6" type="ORF">F2Y13_10965</name>
</gene>
<evidence type="ECO:0000256" key="2">
    <source>
        <dbReference type="ARBA" id="ARBA00022748"/>
    </source>
</evidence>
<evidence type="ECO:0000313" key="6">
    <source>
        <dbReference type="EMBL" id="KAA2367928.1"/>
    </source>
</evidence>
<dbReference type="GO" id="GO:0016491">
    <property type="term" value="F:oxidoreductase activity"/>
    <property type="evidence" value="ECO:0007669"/>
    <property type="project" value="InterPro"/>
</dbReference>
<evidence type="ECO:0000256" key="3">
    <source>
        <dbReference type="ARBA" id="ARBA00023157"/>
    </source>
</evidence>
<keyword evidence="3" id="KW-1015">Disulfide bond</keyword>
<dbReference type="InterPro" id="IPR017937">
    <property type="entry name" value="Thioredoxin_CS"/>
</dbReference>
<dbReference type="InterPro" id="IPR036249">
    <property type="entry name" value="Thioredoxin-like_sf"/>
</dbReference>
<dbReference type="GO" id="GO:0030313">
    <property type="term" value="C:cell envelope"/>
    <property type="evidence" value="ECO:0007669"/>
    <property type="project" value="UniProtKB-SubCell"/>
</dbReference>
<dbReference type="Pfam" id="PF14289">
    <property type="entry name" value="DUF4369"/>
    <property type="match status" value="1"/>
</dbReference>
<comment type="caution">
    <text evidence="6">The sequence shown here is derived from an EMBL/GenBank/DDBJ whole genome shotgun (WGS) entry which is preliminary data.</text>
</comment>
<dbReference type="PROSITE" id="PS51352">
    <property type="entry name" value="THIOREDOXIN_2"/>
    <property type="match status" value="1"/>
</dbReference>
<dbReference type="Proteomes" id="UP000323567">
    <property type="component" value="Unassembled WGS sequence"/>
</dbReference>
<evidence type="ECO:0000256" key="1">
    <source>
        <dbReference type="ARBA" id="ARBA00004196"/>
    </source>
</evidence>
<evidence type="ECO:0000313" key="7">
    <source>
        <dbReference type="Proteomes" id="UP000323567"/>
    </source>
</evidence>
<dbReference type="InterPro" id="IPR025380">
    <property type="entry name" value="DUF4369"/>
</dbReference>
<dbReference type="InterPro" id="IPR013766">
    <property type="entry name" value="Thioredoxin_domain"/>
</dbReference>
<comment type="subcellular location">
    <subcellularLocation>
        <location evidence="1">Cell envelope</location>
    </subcellularLocation>
</comment>
<dbReference type="PROSITE" id="PS00194">
    <property type="entry name" value="THIOREDOXIN_1"/>
    <property type="match status" value="1"/>
</dbReference>
<dbReference type="CDD" id="cd02966">
    <property type="entry name" value="TlpA_like_family"/>
    <property type="match status" value="1"/>
</dbReference>
<dbReference type="EMBL" id="VVXK01000016">
    <property type="protein sequence ID" value="KAA2367928.1"/>
    <property type="molecule type" value="Genomic_DNA"/>
</dbReference>
<dbReference type="PANTHER" id="PTHR42852:SF6">
    <property type="entry name" value="THIOL:DISULFIDE INTERCHANGE PROTEIN DSBE"/>
    <property type="match status" value="1"/>
</dbReference>
<dbReference type="PANTHER" id="PTHR42852">
    <property type="entry name" value="THIOL:DISULFIDE INTERCHANGE PROTEIN DSBE"/>
    <property type="match status" value="1"/>
</dbReference>
<dbReference type="InterPro" id="IPR050553">
    <property type="entry name" value="Thioredoxin_ResA/DsbE_sf"/>
</dbReference>
<evidence type="ECO:0000256" key="4">
    <source>
        <dbReference type="ARBA" id="ARBA00023284"/>
    </source>
</evidence>
<dbReference type="RefSeq" id="WP_149887589.1">
    <property type="nucleotide sequence ID" value="NZ_DBFBVY010000065.1"/>
</dbReference>
<dbReference type="Pfam" id="PF00578">
    <property type="entry name" value="AhpC-TSA"/>
    <property type="match status" value="1"/>
</dbReference>
<dbReference type="InterPro" id="IPR000866">
    <property type="entry name" value="AhpC/TSA"/>
</dbReference>
<proteinExistence type="predicted"/>
<dbReference type="GO" id="GO:0017004">
    <property type="term" value="P:cytochrome complex assembly"/>
    <property type="evidence" value="ECO:0007669"/>
    <property type="project" value="UniProtKB-KW"/>
</dbReference>
<dbReference type="AlphaFoldDB" id="A0A5B3G2W5"/>
<reference evidence="6 7" key="1">
    <citation type="journal article" date="2019" name="Nat. Med.">
        <title>A library of human gut bacterial isolates paired with longitudinal multiomics data enables mechanistic microbiome research.</title>
        <authorList>
            <person name="Poyet M."/>
            <person name="Groussin M."/>
            <person name="Gibbons S.M."/>
            <person name="Avila-Pacheco J."/>
            <person name="Jiang X."/>
            <person name="Kearney S.M."/>
            <person name="Perrotta A.R."/>
            <person name="Berdy B."/>
            <person name="Zhao S."/>
            <person name="Lieberman T.D."/>
            <person name="Swanson P.K."/>
            <person name="Smith M."/>
            <person name="Roesemann S."/>
            <person name="Alexander J.E."/>
            <person name="Rich S.A."/>
            <person name="Livny J."/>
            <person name="Vlamakis H."/>
            <person name="Clish C."/>
            <person name="Bullock K."/>
            <person name="Deik A."/>
            <person name="Scott J."/>
            <person name="Pierce K.A."/>
            <person name="Xavier R.J."/>
            <person name="Alm E.J."/>
        </authorList>
    </citation>
    <scope>NUCLEOTIDE SEQUENCE [LARGE SCALE GENOMIC DNA]</scope>
    <source>
        <strain evidence="6 7">BIOML-A2</strain>
    </source>
</reference>
<dbReference type="SUPFAM" id="SSF52833">
    <property type="entry name" value="Thioredoxin-like"/>
    <property type="match status" value="1"/>
</dbReference>
<accession>A0A5B3G2W5</accession>
<name>A0A5B3G2W5_9BACT</name>